<comment type="function">
    <text evidence="12">Normally needed for pro-sigma E processing during sporulation but can be bypassed in vegetative cells. Activates SpoIIAA by dephosphorylation.</text>
</comment>
<gene>
    <name evidence="16" type="ORF">M670_04402</name>
</gene>
<dbReference type="FunFam" id="3.60.40.10:FF:000100">
    <property type="entry name" value="Stage II sporulation protein E"/>
    <property type="match status" value="1"/>
</dbReference>
<keyword evidence="9 14" id="KW-0472">Membrane</keyword>
<dbReference type="PANTHER" id="PTHR43156">
    <property type="entry name" value="STAGE II SPORULATION PROTEIN E-RELATED"/>
    <property type="match status" value="1"/>
</dbReference>
<dbReference type="PROSITE" id="PS51746">
    <property type="entry name" value="PPM_2"/>
    <property type="match status" value="1"/>
</dbReference>
<accession>A0A072NGP9</accession>
<dbReference type="SUPFAM" id="SSF81606">
    <property type="entry name" value="PP2C-like"/>
    <property type="match status" value="1"/>
</dbReference>
<dbReference type="Gene3D" id="3.60.40.10">
    <property type="entry name" value="PPM-type phosphatase domain"/>
    <property type="match status" value="1"/>
</dbReference>
<feature type="transmembrane region" description="Helical" evidence="14">
    <location>
        <begin position="220"/>
        <end position="253"/>
    </location>
</feature>
<reference evidence="16 17" key="1">
    <citation type="submission" date="2014-04" db="EMBL/GenBank/DDBJ databases">
        <title>Draft genome sequence of Bacillus azotoformans MEV2011, a (co-) denitrifying strain unable to grow in the presence of oxygen.</title>
        <authorList>
            <person name="Nielsen M."/>
            <person name="Schreiber L."/>
            <person name="Finster K."/>
            <person name="Schramm A."/>
        </authorList>
    </citation>
    <scope>NUCLEOTIDE SEQUENCE [LARGE SCALE GENOMIC DNA]</scope>
    <source>
        <strain evidence="16 17">MEV2011</strain>
    </source>
</reference>
<dbReference type="SMART" id="SM00332">
    <property type="entry name" value="PP2Cc"/>
    <property type="match status" value="1"/>
</dbReference>
<evidence type="ECO:0000313" key="17">
    <source>
        <dbReference type="Proteomes" id="UP000027936"/>
    </source>
</evidence>
<dbReference type="EC" id="3.1.3.16" evidence="2"/>
<name>A0A072NGP9_SCHAZ</name>
<evidence type="ECO:0000256" key="4">
    <source>
        <dbReference type="ARBA" id="ARBA00022692"/>
    </source>
</evidence>
<proteinExistence type="predicted"/>
<evidence type="ECO:0000256" key="6">
    <source>
        <dbReference type="ARBA" id="ARBA00022912"/>
    </source>
</evidence>
<keyword evidence="7" id="KW-0749">Sporulation</keyword>
<dbReference type="Pfam" id="PF19732">
    <property type="entry name" value="SpoIIE_N"/>
    <property type="match status" value="1"/>
</dbReference>
<evidence type="ECO:0000313" key="16">
    <source>
        <dbReference type="EMBL" id="KEF36432.1"/>
    </source>
</evidence>
<comment type="catalytic activity">
    <reaction evidence="11">
        <text>O-phospho-L-threonyl-[protein] + H2O = L-threonyl-[protein] + phosphate</text>
        <dbReference type="Rhea" id="RHEA:47004"/>
        <dbReference type="Rhea" id="RHEA-COMP:11060"/>
        <dbReference type="Rhea" id="RHEA-COMP:11605"/>
        <dbReference type="ChEBI" id="CHEBI:15377"/>
        <dbReference type="ChEBI" id="CHEBI:30013"/>
        <dbReference type="ChEBI" id="CHEBI:43474"/>
        <dbReference type="ChEBI" id="CHEBI:61977"/>
        <dbReference type="EC" id="3.1.3.16"/>
    </reaction>
</comment>
<feature type="transmembrane region" description="Helical" evidence="14">
    <location>
        <begin position="188"/>
        <end position="208"/>
    </location>
</feature>
<keyword evidence="8 14" id="KW-1133">Transmembrane helix</keyword>
<evidence type="ECO:0000256" key="1">
    <source>
        <dbReference type="ARBA" id="ARBA00004651"/>
    </source>
</evidence>
<dbReference type="InterPro" id="IPR045768">
    <property type="entry name" value="SpoIIE_N"/>
</dbReference>
<dbReference type="EMBL" id="JJRY01000027">
    <property type="protein sequence ID" value="KEF36432.1"/>
    <property type="molecule type" value="Genomic_DNA"/>
</dbReference>
<dbReference type="InterPro" id="IPR036457">
    <property type="entry name" value="PPM-type-like_dom_sf"/>
</dbReference>
<dbReference type="InterPro" id="IPR014221">
    <property type="entry name" value="SpoII_E"/>
</dbReference>
<evidence type="ECO:0000256" key="8">
    <source>
        <dbReference type="ARBA" id="ARBA00022989"/>
    </source>
</evidence>
<evidence type="ECO:0000256" key="12">
    <source>
        <dbReference type="ARBA" id="ARBA00058752"/>
    </source>
</evidence>
<evidence type="ECO:0000256" key="13">
    <source>
        <dbReference type="ARBA" id="ARBA00074959"/>
    </source>
</evidence>
<dbReference type="Proteomes" id="UP000027936">
    <property type="component" value="Unassembled WGS sequence"/>
</dbReference>
<dbReference type="Pfam" id="PF07228">
    <property type="entry name" value="SpoIIE"/>
    <property type="match status" value="1"/>
</dbReference>
<dbReference type="InterPro" id="IPR052016">
    <property type="entry name" value="Bact_Sigma-Reg"/>
</dbReference>
<dbReference type="RefSeq" id="WP_035198287.1">
    <property type="nucleotide sequence ID" value="NZ_JJRY01000027.1"/>
</dbReference>
<feature type="transmembrane region" description="Helical" evidence="14">
    <location>
        <begin position="77"/>
        <end position="110"/>
    </location>
</feature>
<evidence type="ECO:0000256" key="3">
    <source>
        <dbReference type="ARBA" id="ARBA00022475"/>
    </source>
</evidence>
<evidence type="ECO:0000256" key="11">
    <source>
        <dbReference type="ARBA" id="ARBA00048336"/>
    </source>
</evidence>
<comment type="catalytic activity">
    <reaction evidence="10">
        <text>O-phospho-L-seryl-[protein] + H2O = L-seryl-[protein] + phosphate</text>
        <dbReference type="Rhea" id="RHEA:20629"/>
        <dbReference type="Rhea" id="RHEA-COMP:9863"/>
        <dbReference type="Rhea" id="RHEA-COMP:11604"/>
        <dbReference type="ChEBI" id="CHEBI:15377"/>
        <dbReference type="ChEBI" id="CHEBI:29999"/>
        <dbReference type="ChEBI" id="CHEBI:43474"/>
        <dbReference type="ChEBI" id="CHEBI:83421"/>
        <dbReference type="EC" id="3.1.3.16"/>
    </reaction>
</comment>
<dbReference type="PANTHER" id="PTHR43156:SF2">
    <property type="entry name" value="STAGE II SPORULATION PROTEIN E"/>
    <property type="match status" value="1"/>
</dbReference>
<evidence type="ECO:0000256" key="10">
    <source>
        <dbReference type="ARBA" id="ARBA00047761"/>
    </source>
</evidence>
<dbReference type="GO" id="GO:0030435">
    <property type="term" value="P:sporulation resulting in formation of a cellular spore"/>
    <property type="evidence" value="ECO:0007669"/>
    <property type="project" value="UniProtKB-KW"/>
</dbReference>
<dbReference type="InterPro" id="IPR001932">
    <property type="entry name" value="PPM-type_phosphatase-like_dom"/>
</dbReference>
<evidence type="ECO:0000256" key="5">
    <source>
        <dbReference type="ARBA" id="ARBA00022801"/>
    </source>
</evidence>
<feature type="transmembrane region" description="Helical" evidence="14">
    <location>
        <begin position="297"/>
        <end position="314"/>
    </location>
</feature>
<evidence type="ECO:0000256" key="9">
    <source>
        <dbReference type="ARBA" id="ARBA00023136"/>
    </source>
</evidence>
<keyword evidence="4 14" id="KW-0812">Transmembrane</keyword>
<organism evidence="16 17">
    <name type="scientific">Schinkia azotoformans MEV2011</name>
    <dbReference type="NCBI Taxonomy" id="1348973"/>
    <lineage>
        <taxon>Bacteria</taxon>
        <taxon>Bacillati</taxon>
        <taxon>Bacillota</taxon>
        <taxon>Bacilli</taxon>
        <taxon>Bacillales</taxon>
        <taxon>Bacillaceae</taxon>
        <taxon>Calidifontibacillus/Schinkia group</taxon>
        <taxon>Schinkia</taxon>
    </lineage>
</organism>
<keyword evidence="5 16" id="KW-0378">Hydrolase</keyword>
<dbReference type="PATRIC" id="fig|1348973.3.peg.4276"/>
<keyword evidence="6" id="KW-0904">Protein phosphatase</keyword>
<feature type="domain" description="PPM-type phosphatase" evidence="15">
    <location>
        <begin position="590"/>
        <end position="799"/>
    </location>
</feature>
<evidence type="ECO:0000259" key="15">
    <source>
        <dbReference type="PROSITE" id="PS51746"/>
    </source>
</evidence>
<feature type="transmembrane region" description="Helical" evidence="14">
    <location>
        <begin position="38"/>
        <end position="65"/>
    </location>
</feature>
<protein>
    <recommendedName>
        <fullName evidence="13">Stage II sporulation protein E</fullName>
        <ecNumber evidence="2">3.1.3.16</ecNumber>
    </recommendedName>
</protein>
<evidence type="ECO:0000256" key="14">
    <source>
        <dbReference type="SAM" id="Phobius"/>
    </source>
</evidence>
<dbReference type="OrthoDB" id="9763774at2"/>
<dbReference type="GO" id="GO:0005886">
    <property type="term" value="C:plasma membrane"/>
    <property type="evidence" value="ECO:0007669"/>
    <property type="project" value="UniProtKB-SubCell"/>
</dbReference>
<comment type="subcellular location">
    <subcellularLocation>
        <location evidence="1">Cell membrane</location>
        <topology evidence="1">Multi-pass membrane protein</topology>
    </subcellularLocation>
</comment>
<comment type="caution">
    <text evidence="16">The sequence shown here is derived from an EMBL/GenBank/DDBJ whole genome shotgun (WGS) entry which is preliminary data.</text>
</comment>
<feature type="transmembrane region" description="Helical" evidence="14">
    <location>
        <begin position="122"/>
        <end position="141"/>
    </location>
</feature>
<evidence type="ECO:0000256" key="2">
    <source>
        <dbReference type="ARBA" id="ARBA00013081"/>
    </source>
</evidence>
<evidence type="ECO:0000256" key="7">
    <source>
        <dbReference type="ARBA" id="ARBA00022969"/>
    </source>
</evidence>
<dbReference type="AlphaFoldDB" id="A0A072NGP9"/>
<keyword evidence="3" id="KW-1003">Cell membrane</keyword>
<feature type="transmembrane region" description="Helical" evidence="14">
    <location>
        <begin position="147"/>
        <end position="168"/>
    </location>
</feature>
<dbReference type="GO" id="GO:0004722">
    <property type="term" value="F:protein serine/threonine phosphatase activity"/>
    <property type="evidence" value="ECO:0007669"/>
    <property type="project" value="UniProtKB-EC"/>
</dbReference>
<sequence length="818" mass="90635">MQKVEREMIFQAQTQGIMEGWLERLGAKLDHLFIKKGLLLVLVGFLLGRALILAKIAPFALPFFAAVFLMRKEKTGQAAIAVVLGALTTSIPSAGFTFASIGAFFIFYLIFSRLSSDRVKVLPLNVLIASLATRLSLTYVFNHELVYYDIMMSIIEAGLGYILTLIFIQSVPLLSIRRRKQVLKNEEIICLIILLASVLTGTIGWSVYDISVEHVLSRYLVMLFAFIGGAAIGSTVGVVTGLILSLANVASLYQMSLLAFSGLLGGLLKDGKKFGVGIGLLIGTLLIGLYGEGTTDLLPTILESCIAILIFLLTPKAAISKIAKFIPGTEEHAQEQQQYMRKVRDVTAKRVEQFSTLFHALSNSFNYQGLTNKDEDDSREIDYFLSNVTEKTCQTCFRKTKCWEDNFNTTYDYMLEIMRECETNSSGPPNRTLQREWDNHCVKGARVYEEIKQELSFYHANQRLKKQVQESRRLVADQLLGVSQVMDNFAKEIQRERENHQHQEDQIIEVLAGMGIELGQIDIYSLKSGNVDIELSIPYCNGTGEAEKVIAPMLSDILGETIVVKKEDCAPFPHGYCQVALGSAKAFVVDTGVAHAAKGGAFVSGDCYSTIELGAGKYAIAISDGMGNGERAFLESNETLVLLQKILQSGIEEKVAIKSVNSVLSLRTTDEIFSTLDLAMIDLQDANVKFLKIGSSPSFIKRGENVKKIEASNLPMGIIQDFEVDVVSDQLKSGDILVMMSDGVFEGPSHVENYDIWMKRKLKEIRTEDPQEIADILLEEVIRTSGQIQDDMTVIVAKIQHNIPKWASIPVYPSKKAL</sequence>
<feature type="transmembrane region" description="Helical" evidence="14">
    <location>
        <begin position="274"/>
        <end position="291"/>
    </location>
</feature>
<dbReference type="NCBIfam" id="TIGR02865">
    <property type="entry name" value="spore_II_E"/>
    <property type="match status" value="1"/>
</dbReference>
<dbReference type="SMART" id="SM00331">
    <property type="entry name" value="PP2C_SIG"/>
    <property type="match status" value="1"/>
</dbReference>